<feature type="region of interest" description="Disordered" evidence="1">
    <location>
        <begin position="31"/>
        <end position="84"/>
    </location>
</feature>
<evidence type="ECO:0000313" key="3">
    <source>
        <dbReference type="Proteomes" id="UP000256964"/>
    </source>
</evidence>
<sequence length="226" mass="24929">MLEAPVLHAGPYADLKEQDLSGLRLLDTSSESGSFSIYEGESDVDESGFSDTRKRGDDEEYGEPEEESGSSQCSGDGDASTSDKMATTNFEEGARTEEIDGSQASACGLDTDDRILENTLPERLPLPMERLHLLTPPLHPRPRVPVLCLADRRNFVPLLCSTLHQRRALRLSNPVVCILIPPSGTVYETFVGWADDLQAVRHENLPFHHPALCLIYLSGWVTCSWS</sequence>
<dbReference type="EMBL" id="KZ857544">
    <property type="protein sequence ID" value="RDX40642.1"/>
    <property type="molecule type" value="Genomic_DNA"/>
</dbReference>
<reference evidence="2 3" key="1">
    <citation type="journal article" date="2018" name="Biotechnol. Biofuels">
        <title>Integrative visual omics of the white-rot fungus Polyporus brumalis exposes the biotechnological potential of its oxidative enzymes for delignifying raw plant biomass.</title>
        <authorList>
            <person name="Miyauchi S."/>
            <person name="Rancon A."/>
            <person name="Drula E."/>
            <person name="Hage H."/>
            <person name="Chaduli D."/>
            <person name="Favel A."/>
            <person name="Grisel S."/>
            <person name="Henrissat B."/>
            <person name="Herpoel-Gimbert I."/>
            <person name="Ruiz-Duenas F.J."/>
            <person name="Chevret D."/>
            <person name="Hainaut M."/>
            <person name="Lin J."/>
            <person name="Wang M."/>
            <person name="Pangilinan J."/>
            <person name="Lipzen A."/>
            <person name="Lesage-Meessen L."/>
            <person name="Navarro D."/>
            <person name="Riley R."/>
            <person name="Grigoriev I.V."/>
            <person name="Zhou S."/>
            <person name="Raouche S."/>
            <person name="Rosso M.N."/>
        </authorList>
    </citation>
    <scope>NUCLEOTIDE SEQUENCE [LARGE SCALE GENOMIC DNA]</scope>
    <source>
        <strain evidence="2 3">BRFM 1820</strain>
    </source>
</reference>
<feature type="compositionally biased region" description="Acidic residues" evidence="1">
    <location>
        <begin position="58"/>
        <end position="68"/>
    </location>
</feature>
<accession>A0A371CK26</accession>
<organism evidence="2 3">
    <name type="scientific">Lentinus brumalis</name>
    <dbReference type="NCBI Taxonomy" id="2498619"/>
    <lineage>
        <taxon>Eukaryota</taxon>
        <taxon>Fungi</taxon>
        <taxon>Dikarya</taxon>
        <taxon>Basidiomycota</taxon>
        <taxon>Agaricomycotina</taxon>
        <taxon>Agaricomycetes</taxon>
        <taxon>Polyporales</taxon>
        <taxon>Polyporaceae</taxon>
        <taxon>Lentinus</taxon>
    </lineage>
</organism>
<dbReference type="Proteomes" id="UP000256964">
    <property type="component" value="Unassembled WGS sequence"/>
</dbReference>
<proteinExistence type="predicted"/>
<dbReference type="OrthoDB" id="2756799at2759"/>
<gene>
    <name evidence="2" type="ORF">OH76DRAFT_313884</name>
</gene>
<protein>
    <submittedName>
        <fullName evidence="2">Uncharacterized protein</fullName>
    </submittedName>
</protein>
<dbReference type="AlphaFoldDB" id="A0A371CK26"/>
<name>A0A371CK26_9APHY</name>
<evidence type="ECO:0000313" key="2">
    <source>
        <dbReference type="EMBL" id="RDX40642.1"/>
    </source>
</evidence>
<evidence type="ECO:0000256" key="1">
    <source>
        <dbReference type="SAM" id="MobiDB-lite"/>
    </source>
</evidence>
<feature type="compositionally biased region" description="Low complexity" evidence="1">
    <location>
        <begin position="69"/>
        <end position="80"/>
    </location>
</feature>
<keyword evidence="3" id="KW-1185">Reference proteome</keyword>